<accession>A0ABR1VAY3</accession>
<reference evidence="2 3" key="1">
    <citation type="submission" date="2023-01" db="EMBL/GenBank/DDBJ databases">
        <title>Analysis of 21 Apiospora genomes using comparative genomics revels a genus with tremendous synthesis potential of carbohydrate active enzymes and secondary metabolites.</title>
        <authorList>
            <person name="Sorensen T."/>
        </authorList>
    </citation>
    <scope>NUCLEOTIDE SEQUENCE [LARGE SCALE GENOMIC DNA]</scope>
    <source>
        <strain evidence="2 3">CBS 83171</strain>
    </source>
</reference>
<evidence type="ECO:0000259" key="1">
    <source>
        <dbReference type="PROSITE" id="PS51186"/>
    </source>
</evidence>
<proteinExistence type="predicted"/>
<dbReference type="InterPro" id="IPR000182">
    <property type="entry name" value="GNAT_dom"/>
</dbReference>
<dbReference type="PROSITE" id="PS51186">
    <property type="entry name" value="GNAT"/>
    <property type="match status" value="1"/>
</dbReference>
<gene>
    <name evidence="2" type="ORF">PG996_007463</name>
</gene>
<dbReference type="Proteomes" id="UP001446871">
    <property type="component" value="Unassembled WGS sequence"/>
</dbReference>
<dbReference type="InterPro" id="IPR016181">
    <property type="entry name" value="Acyl_CoA_acyltransferase"/>
</dbReference>
<dbReference type="EMBL" id="JAQQWM010000004">
    <property type="protein sequence ID" value="KAK8068351.1"/>
    <property type="molecule type" value="Genomic_DNA"/>
</dbReference>
<dbReference type="SUPFAM" id="SSF55729">
    <property type="entry name" value="Acyl-CoA N-acyltransferases (Nat)"/>
    <property type="match status" value="1"/>
</dbReference>
<feature type="domain" description="N-acetyltransferase" evidence="1">
    <location>
        <begin position="109"/>
        <end position="247"/>
    </location>
</feature>
<sequence>MDLPFPIPASLAPGFVLSPMTHADTDAAAVVYYESFKLDPANTYWWPKDLAPLLTWCSGRMRKKLDDPHVRNFKITDTATGEMIAYARWDIPKGSSRFGAWVAGESDKVDVTALVESDNQAAAADQATTQQPLIADDKAAPAMGDYPEGGNHEIAEMFFSALNESQRKWTTDDMLGLSLLCVSPKYHRKGIATALLAPMLDIADAEGRKTYLEATVAGRPLYEKLGFREVDVLKFDFDALTKERNGLYKNFVMIREPVAKN</sequence>
<dbReference type="InterPro" id="IPR052523">
    <property type="entry name" value="Trichothecene_AcTrans"/>
</dbReference>
<dbReference type="Pfam" id="PF13673">
    <property type="entry name" value="Acetyltransf_10"/>
    <property type="match status" value="1"/>
</dbReference>
<evidence type="ECO:0000313" key="2">
    <source>
        <dbReference type="EMBL" id="KAK8068351.1"/>
    </source>
</evidence>
<comment type="caution">
    <text evidence="2">The sequence shown here is derived from an EMBL/GenBank/DDBJ whole genome shotgun (WGS) entry which is preliminary data.</text>
</comment>
<keyword evidence="3" id="KW-1185">Reference proteome</keyword>
<dbReference type="CDD" id="cd04301">
    <property type="entry name" value="NAT_SF"/>
    <property type="match status" value="1"/>
</dbReference>
<dbReference type="PANTHER" id="PTHR42791:SF2">
    <property type="entry name" value="N-ACETYLTRANSFERASE DOMAIN-CONTAINING PROTEIN"/>
    <property type="match status" value="1"/>
</dbReference>
<dbReference type="Gene3D" id="3.40.630.30">
    <property type="match status" value="1"/>
</dbReference>
<organism evidence="2 3">
    <name type="scientific">Apiospora saccharicola</name>
    <dbReference type="NCBI Taxonomy" id="335842"/>
    <lineage>
        <taxon>Eukaryota</taxon>
        <taxon>Fungi</taxon>
        <taxon>Dikarya</taxon>
        <taxon>Ascomycota</taxon>
        <taxon>Pezizomycotina</taxon>
        <taxon>Sordariomycetes</taxon>
        <taxon>Xylariomycetidae</taxon>
        <taxon>Amphisphaeriales</taxon>
        <taxon>Apiosporaceae</taxon>
        <taxon>Apiospora</taxon>
    </lineage>
</organism>
<protein>
    <recommendedName>
        <fullName evidence="1">N-acetyltransferase domain-containing protein</fullName>
    </recommendedName>
</protein>
<dbReference type="PANTHER" id="PTHR42791">
    <property type="entry name" value="GNAT FAMILY ACETYLTRANSFERASE"/>
    <property type="match status" value="1"/>
</dbReference>
<evidence type="ECO:0000313" key="3">
    <source>
        <dbReference type="Proteomes" id="UP001446871"/>
    </source>
</evidence>
<name>A0ABR1VAY3_9PEZI</name>